<keyword evidence="8" id="KW-1185">Reference proteome</keyword>
<dbReference type="Gene3D" id="2.30.30.100">
    <property type="match status" value="2"/>
</dbReference>
<dbReference type="OrthoDB" id="6020159at2"/>
<sequence length="918" mass="93816">MHGKKEFFVSYRTSRRLRATTLLLGLCLSVCASADTTTVAISAASKGSSSVPVNINFPVTRSGDTSYDTILNYHTVDSTAFTGIDYYVNYGTLLIPAGSASANIPILLAADASADPDKNFQLVLDSVTGIGATPSFSTQQIFATGAAPGGLAIADINGDGAPDMIVANASDNTVSVFLNITPPGVSMTNYAPAQTFSVGSNPVAVTVADVNGGGKPDLIVANSGDNTISVLLNTTVIAPFPLSASFATQQIFATGAHPSSVITADINGDGKLDLIVTNTLADSVSVLLNNTIVPGISPLSFSLQTPFATQSHPVSVAATDMNGDGKVDLIVTNHDANTVSVLFSATITGASAPSFSTQQSLFTSTGPASVITADINGDGRPDLIITTDDSINPAVCVLLNTTVANAPVPSFAMPQMFFPGFGPVSVVAADLNGDGKLDLAVAAKGSGLALGEVDILLNQTPAGASQTRFSTLPLFNPAGSQANTLKISDMNRDGKLDLIVTNTGDNTVSVLLNTTAATSALPGFSTRQSFAAGTGPTSVAAADLNMDGKLDLIMPNYDDNTFSVLLNATMSADSLESFTQRQTFATDARPYVVAIADINGDGIPDVITANQDSDTICVFLNTTTPGATQITFSPRQAFSTGAQPSDVISADVNGDGRPDLIVTNFAAGSVSVLLNTTPPGASSSSFSTLQSFSVGLHGIESVAIDINGDGRPDLATVNAIDNTVSVLVNVTPPGAATASFASQQTFATELAPQSIVAADVNGDGKLDLIIANTLSNSVSVLLNTTEQASAVASFSAQHSFPTGAHPFSVAYADIDGDGKPDIIVASYKDSTVSVLRNTTMPGAATPNFATQQTFATGGYPFWVTATDLNGDGKPDLIVADTGISAVSILLNTQYNSLISGSPATGTIVHDLLFASGFQ</sequence>
<proteinExistence type="predicted"/>
<dbReference type="PANTHER" id="PTHR44103:SF1">
    <property type="entry name" value="PROPROTEIN CONVERTASE P"/>
    <property type="match status" value="1"/>
</dbReference>
<name>A0A411HKX7_9GAMM</name>
<feature type="chain" id="PRO_5019181262" description="Calx-beta domain-containing protein" evidence="5">
    <location>
        <begin position="35"/>
        <end position="918"/>
    </location>
</feature>
<evidence type="ECO:0000256" key="1">
    <source>
        <dbReference type="ARBA" id="ARBA00022729"/>
    </source>
</evidence>
<dbReference type="InterPro" id="IPR028994">
    <property type="entry name" value="Integrin_alpha_N"/>
</dbReference>
<dbReference type="InterPro" id="IPR013517">
    <property type="entry name" value="FG-GAP"/>
</dbReference>
<dbReference type="InterPro" id="IPR013519">
    <property type="entry name" value="Int_alpha_beta-p"/>
</dbReference>
<dbReference type="Pfam" id="PF13517">
    <property type="entry name" value="FG-GAP_3"/>
    <property type="match status" value="5"/>
</dbReference>
<dbReference type="InterPro" id="IPR003644">
    <property type="entry name" value="Calx_beta"/>
</dbReference>
<dbReference type="Proteomes" id="UP000291562">
    <property type="component" value="Chromosome"/>
</dbReference>
<dbReference type="SMART" id="SM00191">
    <property type="entry name" value="Int_alpha"/>
    <property type="match status" value="6"/>
</dbReference>
<dbReference type="RefSeq" id="WP_129833648.1">
    <property type="nucleotide sequence ID" value="NZ_CP035704.1"/>
</dbReference>
<gene>
    <name evidence="7" type="ORF">ELE36_12130</name>
</gene>
<accession>A0A411HKX7</accession>
<dbReference type="Gene3D" id="2.130.10.130">
    <property type="entry name" value="Integrin alpha, N-terminal"/>
    <property type="match status" value="3"/>
</dbReference>
<protein>
    <recommendedName>
        <fullName evidence="6">Calx-beta domain-containing protein</fullName>
    </recommendedName>
</protein>
<evidence type="ECO:0000313" key="7">
    <source>
        <dbReference type="EMBL" id="QBB71037.1"/>
    </source>
</evidence>
<evidence type="ECO:0000313" key="8">
    <source>
        <dbReference type="Proteomes" id="UP000291562"/>
    </source>
</evidence>
<evidence type="ECO:0000256" key="5">
    <source>
        <dbReference type="SAM" id="SignalP"/>
    </source>
</evidence>
<reference evidence="7 8" key="1">
    <citation type="submission" date="2019-01" db="EMBL/GenBank/DDBJ databases">
        <title>Pseudolysobacter antarctica gen. nov., sp. nov., isolated from Fildes Peninsula, Antarctica.</title>
        <authorList>
            <person name="Wei Z."/>
            <person name="Peng F."/>
        </authorList>
    </citation>
    <scope>NUCLEOTIDE SEQUENCE [LARGE SCALE GENOMIC DNA]</scope>
    <source>
        <strain evidence="7 8">AQ6-296</strain>
    </source>
</reference>
<dbReference type="Pfam" id="PF03160">
    <property type="entry name" value="Calx-beta"/>
    <property type="match status" value="1"/>
</dbReference>
<dbReference type="EMBL" id="CP035704">
    <property type="protein sequence ID" value="QBB71037.1"/>
    <property type="molecule type" value="Genomic_DNA"/>
</dbReference>
<dbReference type="AlphaFoldDB" id="A0A411HKX7"/>
<dbReference type="SUPFAM" id="SSF141072">
    <property type="entry name" value="CalX-like"/>
    <property type="match status" value="1"/>
</dbReference>
<evidence type="ECO:0000259" key="6">
    <source>
        <dbReference type="Pfam" id="PF03160"/>
    </source>
</evidence>
<feature type="domain" description="Calx-beta" evidence="6">
    <location>
        <begin position="57"/>
        <end position="128"/>
    </location>
</feature>
<dbReference type="Gene3D" id="2.60.40.2030">
    <property type="match status" value="1"/>
</dbReference>
<dbReference type="PANTHER" id="PTHR44103">
    <property type="entry name" value="PROPROTEIN CONVERTASE P"/>
    <property type="match status" value="1"/>
</dbReference>
<organism evidence="7 8">
    <name type="scientific">Pseudolysobacter antarcticus</name>
    <dbReference type="NCBI Taxonomy" id="2511995"/>
    <lineage>
        <taxon>Bacteria</taxon>
        <taxon>Pseudomonadati</taxon>
        <taxon>Pseudomonadota</taxon>
        <taxon>Gammaproteobacteria</taxon>
        <taxon>Lysobacterales</taxon>
        <taxon>Rhodanobacteraceae</taxon>
        <taxon>Pseudolysobacter</taxon>
    </lineage>
</organism>
<evidence type="ECO:0000256" key="3">
    <source>
        <dbReference type="ARBA" id="ARBA00022837"/>
    </source>
</evidence>
<evidence type="ECO:0000256" key="2">
    <source>
        <dbReference type="ARBA" id="ARBA00022737"/>
    </source>
</evidence>
<dbReference type="Pfam" id="PF01839">
    <property type="entry name" value="FG-GAP"/>
    <property type="match status" value="2"/>
</dbReference>
<keyword evidence="2" id="KW-0677">Repeat</keyword>
<dbReference type="KEGG" id="xbc:ELE36_12130"/>
<dbReference type="GO" id="GO:0007154">
    <property type="term" value="P:cell communication"/>
    <property type="evidence" value="ECO:0007669"/>
    <property type="project" value="InterPro"/>
</dbReference>
<keyword evidence="1 5" id="KW-0732">Signal</keyword>
<dbReference type="InterPro" id="IPR038081">
    <property type="entry name" value="CalX-like_sf"/>
</dbReference>
<keyword evidence="4" id="KW-0325">Glycoprotein</keyword>
<dbReference type="GO" id="GO:0016020">
    <property type="term" value="C:membrane"/>
    <property type="evidence" value="ECO:0007669"/>
    <property type="project" value="InterPro"/>
</dbReference>
<feature type="signal peptide" evidence="5">
    <location>
        <begin position="1"/>
        <end position="34"/>
    </location>
</feature>
<keyword evidence="3" id="KW-0106">Calcium</keyword>
<dbReference type="SUPFAM" id="SSF69318">
    <property type="entry name" value="Integrin alpha N-terminal domain"/>
    <property type="match status" value="2"/>
</dbReference>
<evidence type="ECO:0000256" key="4">
    <source>
        <dbReference type="ARBA" id="ARBA00023180"/>
    </source>
</evidence>